<sequence>MKHLYLASLFLLSSFSFAQSTFNSDTYSVSRNDITTNTYSKDSTATALVIYEYGNSYIDRDTYTLKTEIKKKIKILNRNGFDRATETIYLYNNNKGKEKVSKIFATTSNLENGAITKTELKRDEVFEEKYNEQYTLVKFTLPNIKEGSVITYSYQLESPFIYKFHPWEFQDDIPKLYSEYNTSIPGNYDYHIKLVGTQKLNKSESKIVKNCLSAFNGASADCVNTIYAMSNIPAFIEEDYMTARQNYLSRLEYELKVFRGFDGSVDNITKSWKDADNELRSDANIGRQLRRNTSLKDEVANLITGAQNPLIVAQNLYTYVQNNYTWNGDHKIFTDVSIKDLIKSKSGNVSEINILLHNLLYEHGIEVKPVLLSTRANGLPTQLFPVISEFNYLIVQATINGDTYLLDATDPYLGFGELPYKCLNHYGRLLDFDNGSTWLPIEASNPSSIHYQVDLKITDQLVNGEVKAHYLGYDALSKKKEFFVNKDAYIKNNADRQSDITVTNHEVPVADKNSEAFHETYDVVLNDSHNTQDMVYLNPFIYKFFKENPFKLQQRTYPIDFGHQKTYLYSVQIDFGETYDIVEIPKSIQAKLPNNGGDLILNTTVNAQKVMLFFKFSLKNSIYEPEHYELFKLYLNKVLEVQQNSLVVLKKK</sequence>
<keyword evidence="1" id="KW-0732">Signal</keyword>
<gene>
    <name evidence="2" type="ORF">BXY82_2594</name>
</gene>
<accession>A0A4R7Q1C3</accession>
<proteinExistence type="predicted"/>
<evidence type="ECO:0000313" key="2">
    <source>
        <dbReference type="EMBL" id="TDU40542.1"/>
    </source>
</evidence>
<feature type="chain" id="PRO_5021014785" evidence="1">
    <location>
        <begin position="19"/>
        <end position="652"/>
    </location>
</feature>
<reference evidence="2 3" key="1">
    <citation type="submission" date="2019-03" db="EMBL/GenBank/DDBJ databases">
        <title>Genomic Encyclopedia of Archaeal and Bacterial Type Strains, Phase II (KMG-II): from individual species to whole genera.</title>
        <authorList>
            <person name="Goeker M."/>
        </authorList>
    </citation>
    <scope>NUCLEOTIDE SEQUENCE [LARGE SCALE GENOMIC DNA]</scope>
    <source>
        <strain evidence="2 3">DSM 28135</strain>
    </source>
</reference>
<protein>
    <submittedName>
        <fullName evidence="2">Uncharacterized protein DUF3857</fullName>
    </submittedName>
</protein>
<keyword evidence="3" id="KW-1185">Reference proteome</keyword>
<feature type="signal peptide" evidence="1">
    <location>
        <begin position="1"/>
        <end position="18"/>
    </location>
</feature>
<name>A0A4R7Q1C3_9FLAO</name>
<evidence type="ECO:0000256" key="1">
    <source>
        <dbReference type="SAM" id="SignalP"/>
    </source>
</evidence>
<organism evidence="2 3">
    <name type="scientific">Gelidibacter sediminis</name>
    <dbReference type="NCBI Taxonomy" id="1608710"/>
    <lineage>
        <taxon>Bacteria</taxon>
        <taxon>Pseudomonadati</taxon>
        <taxon>Bacteroidota</taxon>
        <taxon>Flavobacteriia</taxon>
        <taxon>Flavobacteriales</taxon>
        <taxon>Flavobacteriaceae</taxon>
        <taxon>Gelidibacter</taxon>
    </lineage>
</organism>
<dbReference type="Gene3D" id="2.60.120.1130">
    <property type="match status" value="1"/>
</dbReference>
<dbReference type="Gene3D" id="3.10.620.30">
    <property type="match status" value="1"/>
</dbReference>
<dbReference type="AlphaFoldDB" id="A0A4R7Q1C3"/>
<dbReference type="OrthoDB" id="98874at2"/>
<dbReference type="Proteomes" id="UP000294689">
    <property type="component" value="Unassembled WGS sequence"/>
</dbReference>
<dbReference type="EMBL" id="SOBW01000008">
    <property type="protein sequence ID" value="TDU40542.1"/>
    <property type="molecule type" value="Genomic_DNA"/>
</dbReference>
<dbReference type="Gene3D" id="2.60.40.3140">
    <property type="match status" value="1"/>
</dbReference>
<evidence type="ECO:0000313" key="3">
    <source>
        <dbReference type="Proteomes" id="UP000294689"/>
    </source>
</evidence>
<dbReference type="RefSeq" id="WP_133758546.1">
    <property type="nucleotide sequence ID" value="NZ_SOBW01000008.1"/>
</dbReference>
<comment type="caution">
    <text evidence="2">The sequence shown here is derived from an EMBL/GenBank/DDBJ whole genome shotgun (WGS) entry which is preliminary data.</text>
</comment>